<reference evidence="2" key="1">
    <citation type="journal article" date="2014" name="Front. Microbiol.">
        <title>High frequency of phylogenetically diverse reductive dehalogenase-homologous genes in deep subseafloor sedimentary metagenomes.</title>
        <authorList>
            <person name="Kawai M."/>
            <person name="Futagami T."/>
            <person name="Toyoda A."/>
            <person name="Takaki Y."/>
            <person name="Nishi S."/>
            <person name="Hori S."/>
            <person name="Arai W."/>
            <person name="Tsubouchi T."/>
            <person name="Morono Y."/>
            <person name="Uchiyama I."/>
            <person name="Ito T."/>
            <person name="Fujiyama A."/>
            <person name="Inagaki F."/>
            <person name="Takami H."/>
        </authorList>
    </citation>
    <scope>NUCLEOTIDE SEQUENCE</scope>
    <source>
        <strain evidence="2">Expedition CK06-06</strain>
    </source>
</reference>
<feature type="transmembrane region" description="Helical" evidence="1">
    <location>
        <begin position="6"/>
        <end position="27"/>
    </location>
</feature>
<keyword evidence="1" id="KW-0812">Transmembrane</keyword>
<keyword evidence="1" id="KW-1133">Transmembrane helix</keyword>
<feature type="non-terminal residue" evidence="2">
    <location>
        <position position="47"/>
    </location>
</feature>
<proteinExistence type="predicted"/>
<evidence type="ECO:0000313" key="2">
    <source>
        <dbReference type="EMBL" id="GAH30155.1"/>
    </source>
</evidence>
<accession>X1FC64</accession>
<dbReference type="AlphaFoldDB" id="X1FC64"/>
<comment type="caution">
    <text evidence="2">The sequence shown here is derived from an EMBL/GenBank/DDBJ whole genome shotgun (WGS) entry which is preliminary data.</text>
</comment>
<evidence type="ECO:0000256" key="1">
    <source>
        <dbReference type="SAM" id="Phobius"/>
    </source>
</evidence>
<protein>
    <submittedName>
        <fullName evidence="2">Uncharacterized protein</fullName>
    </submittedName>
</protein>
<dbReference type="EMBL" id="BART01041978">
    <property type="protein sequence ID" value="GAH30155.1"/>
    <property type="molecule type" value="Genomic_DNA"/>
</dbReference>
<keyword evidence="1" id="KW-0472">Membrane</keyword>
<feature type="non-terminal residue" evidence="2">
    <location>
        <position position="1"/>
    </location>
</feature>
<gene>
    <name evidence="2" type="ORF">S01H4_67102</name>
</gene>
<name>X1FC64_9ZZZZ</name>
<sequence>PLFLLIISDAFIILTIIIQLIPDFFLLDFTADIKYFITFNSVYFFIR</sequence>
<organism evidence="2">
    <name type="scientific">marine sediment metagenome</name>
    <dbReference type="NCBI Taxonomy" id="412755"/>
    <lineage>
        <taxon>unclassified sequences</taxon>
        <taxon>metagenomes</taxon>
        <taxon>ecological metagenomes</taxon>
    </lineage>
</organism>